<keyword evidence="5" id="KW-1185">Reference proteome</keyword>
<evidence type="ECO:0000259" key="3">
    <source>
        <dbReference type="PROSITE" id="PS50853"/>
    </source>
</evidence>
<dbReference type="PANTHER" id="PTHR46957:SF3">
    <property type="entry name" value="CYTOKINE RECEPTOR"/>
    <property type="match status" value="1"/>
</dbReference>
<reference evidence="6" key="1">
    <citation type="submission" date="2016-06" db="UniProtKB">
        <authorList>
            <consortium name="WormBaseParasite"/>
        </authorList>
    </citation>
    <scope>IDENTIFICATION</scope>
</reference>
<evidence type="ECO:0000313" key="5">
    <source>
        <dbReference type="Proteomes" id="UP000270296"/>
    </source>
</evidence>
<dbReference type="PANTHER" id="PTHR46957">
    <property type="entry name" value="CYTOKINE RECEPTOR"/>
    <property type="match status" value="1"/>
</dbReference>
<name>A0A183IPG9_9BILA</name>
<reference evidence="4 5" key="2">
    <citation type="submission" date="2018-11" db="EMBL/GenBank/DDBJ databases">
        <authorList>
            <consortium name="Pathogen Informatics"/>
        </authorList>
    </citation>
    <scope>NUCLEOTIDE SEQUENCE [LARGE SCALE GENOMIC DNA]</scope>
</reference>
<feature type="domain" description="Fibronectin type-III" evidence="3">
    <location>
        <begin position="202"/>
        <end position="312"/>
    </location>
</feature>
<dbReference type="SMART" id="SM00060">
    <property type="entry name" value="FN3"/>
    <property type="match status" value="6"/>
</dbReference>
<dbReference type="InterPro" id="IPR050713">
    <property type="entry name" value="RTP_Phos/Ushers"/>
</dbReference>
<dbReference type="GO" id="GO:0016020">
    <property type="term" value="C:membrane"/>
    <property type="evidence" value="ECO:0007669"/>
    <property type="project" value="UniProtKB-SubCell"/>
</dbReference>
<dbReference type="Pfam" id="PF00041">
    <property type="entry name" value="fn3"/>
    <property type="match status" value="6"/>
</dbReference>
<dbReference type="InterPro" id="IPR013783">
    <property type="entry name" value="Ig-like_fold"/>
</dbReference>
<protein>
    <submittedName>
        <fullName evidence="6">Neogenin</fullName>
    </submittedName>
</protein>
<dbReference type="PROSITE" id="PS50853">
    <property type="entry name" value="FN3"/>
    <property type="match status" value="6"/>
</dbReference>
<feature type="domain" description="Fibronectin type-III" evidence="3">
    <location>
        <begin position="419"/>
        <end position="512"/>
    </location>
</feature>
<dbReference type="AlphaFoldDB" id="A0A183IPG9"/>
<proteinExistence type="predicted"/>
<dbReference type="Gene3D" id="2.60.40.10">
    <property type="entry name" value="Immunoglobulins"/>
    <property type="match status" value="7"/>
</dbReference>
<organism evidence="6">
    <name type="scientific">Soboliphyme baturini</name>
    <dbReference type="NCBI Taxonomy" id="241478"/>
    <lineage>
        <taxon>Eukaryota</taxon>
        <taxon>Metazoa</taxon>
        <taxon>Ecdysozoa</taxon>
        <taxon>Nematoda</taxon>
        <taxon>Enoplea</taxon>
        <taxon>Dorylaimia</taxon>
        <taxon>Dioctophymatida</taxon>
        <taxon>Dioctophymatoidea</taxon>
        <taxon>Soboliphymatidae</taxon>
        <taxon>Soboliphyme</taxon>
    </lineage>
</organism>
<dbReference type="OrthoDB" id="114660at2759"/>
<dbReference type="SUPFAM" id="SSF48726">
    <property type="entry name" value="Immunoglobulin"/>
    <property type="match status" value="1"/>
</dbReference>
<evidence type="ECO:0000313" key="6">
    <source>
        <dbReference type="WBParaSite" id="SBAD_0000573801-mRNA-1"/>
    </source>
</evidence>
<feature type="compositionally biased region" description="Acidic residues" evidence="2">
    <location>
        <begin position="255"/>
        <end position="268"/>
    </location>
</feature>
<sequence length="1092" mass="120574">MHDPWLYRLKICALTIDEYRSKGQMEGTQLTIHGLVRNDEGVYQCFVENDFGSLQAAALLTVHTAGEAFACYSCDLVRLTSLIRNDTNGDTPPKLFTSSPPSTPTELQVLNIGSRYVILRWDSAQVVVEQLVGYQVYLKGGESFREVLFNTSVSDSKKFKISRLQPETMYIIRVVAYNKNGFSQPSKSLKVVTSAEKETADSIRHLKAYSLSSTSVEVRWDPPLNNEPINYYRLFYARAMPDVDGGSRSAKNDAGDNEDEDEYEEIETQLDSTSYTLPGLEEYVEYQFRVEVLYKNGRAVSSSLVLARTLSDRPSAAPQNVTVVPVNIDTIVLRWAPPPDKECNGPITGYKIRYKQKDPHVRGFTIQIDGSKQEHLIGKLDPSLSYVFKVAAATVNGSGPYSPWVHMASSVTGVEETQVPGAPTSLRVQAKATEILLSWTPPLDEGILIRGFLIGWGINVPDIQVKRVSGSERFYTITNLKPNKDYVISLKAYNKMGNGFPIYETVRTTSAVTTGPTRVIETPIGLRTSVISSTAIFLTWSDGSQYNCFRLFLLPLNFNRCLVLRLRLNNMMSRLNSDNGHYTIRYTSHYGMNGHYRYVNCTEASYTVEGLKPDTQYEFSVKLVVGNADSEWSMTAVNKTHSAAPSSAPRDLTSINSDNDPSRVILSWQPPKHPNGKITQYLIYYSIDPQAPDSSWMMEGVRGDRLSTSVDNLVPATNYYFKIQAVNDRGYGPVSAVKPYRAKYVRKSELTAADRLSPHLSQLTHAADASLSKETIVIVTAVAVTFSLQRRKRGRGYTAGIKKKIPRDVKPPPDLWIHHDHGFEMRIVDQKQTYSGAPSLQDLKQYRTPSPTFTDVPRYHSLAGNIFVALFCSWRMVCTVCLFLVSQIPSGSLKSNQHHRSSASVDLAAQTPRGFSSQIIRTPQVVYTGSKSQHSRSSVDEGQSADDFVPTPPSCVPSPLATVDGRNKGGEGAAATFISGRNSSNPLTSFTMLTPPPPPPPMCTTPDSAIRPSAVLSLGAPTGSKPKVGSSIVIGTKARAMQQQQPPPPSQVSSHIIAGTFADANPYSPGKVSDCEIMVICLALYFATSCFR</sequence>
<dbReference type="PRINTS" id="PR00014">
    <property type="entry name" value="FNTYPEIII"/>
</dbReference>
<gene>
    <name evidence="4" type="ORF">SBAD_LOCUS5518</name>
</gene>
<dbReference type="InterPro" id="IPR036179">
    <property type="entry name" value="Ig-like_dom_sf"/>
</dbReference>
<dbReference type="CDD" id="cd00063">
    <property type="entry name" value="FN3"/>
    <property type="match status" value="6"/>
</dbReference>
<dbReference type="SUPFAM" id="SSF49265">
    <property type="entry name" value="Fibronectin type III"/>
    <property type="match status" value="4"/>
</dbReference>
<evidence type="ECO:0000256" key="2">
    <source>
        <dbReference type="SAM" id="MobiDB-lite"/>
    </source>
</evidence>
<feature type="domain" description="Fibronectin type-III" evidence="3">
    <location>
        <begin position="522"/>
        <end position="643"/>
    </location>
</feature>
<feature type="domain" description="Fibronectin type-III" evidence="3">
    <location>
        <begin position="317"/>
        <end position="417"/>
    </location>
</feature>
<feature type="domain" description="Fibronectin type-III" evidence="3">
    <location>
        <begin position="103"/>
        <end position="197"/>
    </location>
</feature>
<dbReference type="InterPro" id="IPR036116">
    <property type="entry name" value="FN3_sf"/>
</dbReference>
<keyword evidence="1" id="KW-0677">Repeat</keyword>
<dbReference type="Proteomes" id="UP000270296">
    <property type="component" value="Unassembled WGS sequence"/>
</dbReference>
<evidence type="ECO:0000313" key="4">
    <source>
        <dbReference type="EMBL" id="VDP07487.1"/>
    </source>
</evidence>
<accession>A0A183IPG9</accession>
<feature type="region of interest" description="Disordered" evidence="2">
    <location>
        <begin position="930"/>
        <end position="967"/>
    </location>
</feature>
<dbReference type="WBParaSite" id="SBAD_0000573801-mRNA-1">
    <property type="protein sequence ID" value="SBAD_0000573801-mRNA-1"/>
    <property type="gene ID" value="SBAD_0000573801"/>
</dbReference>
<feature type="region of interest" description="Disordered" evidence="2">
    <location>
        <begin position="246"/>
        <end position="269"/>
    </location>
</feature>
<evidence type="ECO:0000256" key="1">
    <source>
        <dbReference type="ARBA" id="ARBA00022737"/>
    </source>
</evidence>
<feature type="domain" description="Fibronectin type-III" evidence="3">
    <location>
        <begin position="648"/>
        <end position="745"/>
    </location>
</feature>
<dbReference type="FunFam" id="2.60.40.10:FF:000028">
    <property type="entry name" value="Neuronal cell adhesion molecule"/>
    <property type="match status" value="1"/>
</dbReference>
<dbReference type="InterPro" id="IPR003961">
    <property type="entry name" value="FN3_dom"/>
</dbReference>
<dbReference type="EMBL" id="UZAM01009049">
    <property type="protein sequence ID" value="VDP07487.1"/>
    <property type="molecule type" value="Genomic_DNA"/>
</dbReference>